<accession>A0A403F4R1</accession>
<dbReference type="Pfam" id="PF17936">
    <property type="entry name" value="Big_6"/>
    <property type="match status" value="1"/>
</dbReference>
<evidence type="ECO:0000259" key="3">
    <source>
        <dbReference type="Pfam" id="PF17936"/>
    </source>
</evidence>
<keyword evidence="1" id="KW-0175">Coiled coil</keyword>
<evidence type="ECO:0000313" key="5">
    <source>
        <dbReference type="EMBL" id="MJX48086.1"/>
    </source>
</evidence>
<dbReference type="Pfam" id="PF19077">
    <property type="entry name" value="Big_13"/>
    <property type="match status" value="8"/>
</dbReference>
<comment type="caution">
    <text evidence="5">The sequence shown here is derived from an EMBL/GenBank/DDBJ whole genome shotgun (WGS) entry which is preliminary data.</text>
</comment>
<feature type="domain" description="Bacterial Ig-like" evidence="4">
    <location>
        <begin position="682"/>
        <end position="778"/>
    </location>
</feature>
<feature type="domain" description="Bacterial Ig-like" evidence="4">
    <location>
        <begin position="294"/>
        <end position="399"/>
    </location>
</feature>
<dbReference type="PANTHER" id="PTHR14795">
    <property type="entry name" value="HELICASE RELATED"/>
    <property type="match status" value="1"/>
</dbReference>
<feature type="domain" description="Bacterial Ig" evidence="3">
    <location>
        <begin position="1092"/>
        <end position="1160"/>
    </location>
</feature>
<feature type="domain" description="Bacterial Ig-like" evidence="4">
    <location>
        <begin position="400"/>
        <end position="497"/>
    </location>
</feature>
<evidence type="ECO:0000259" key="4">
    <source>
        <dbReference type="Pfam" id="PF19077"/>
    </source>
</evidence>
<organism evidence="5">
    <name type="scientific">Salmonella enterica</name>
    <name type="common">Salmonella choleraesuis</name>
    <dbReference type="NCBI Taxonomy" id="28901"/>
    <lineage>
        <taxon>Bacteria</taxon>
        <taxon>Pseudomonadati</taxon>
        <taxon>Pseudomonadota</taxon>
        <taxon>Gammaproteobacteria</taxon>
        <taxon>Enterobacterales</taxon>
        <taxon>Enterobacteriaceae</taxon>
        <taxon>Salmonella</taxon>
    </lineage>
</organism>
<feature type="domain" description="Bacterial Ig-like" evidence="4">
    <location>
        <begin position="504"/>
        <end position="594"/>
    </location>
</feature>
<feature type="domain" description="Bacterial Ig-like" evidence="4">
    <location>
        <begin position="788"/>
        <end position="874"/>
    </location>
</feature>
<dbReference type="PANTHER" id="PTHR14795:SF0">
    <property type="entry name" value="TRANSMEMBRANE PROTEIN 62"/>
    <property type="match status" value="1"/>
</dbReference>
<dbReference type="EMBL" id="RTRY01000013">
    <property type="protein sequence ID" value="MJX48086.1"/>
    <property type="molecule type" value="Genomic_DNA"/>
</dbReference>
<reference evidence="5" key="1">
    <citation type="submission" date="2018-07" db="EMBL/GenBank/DDBJ databases">
        <authorList>
            <consortium name="GenomeTrakr network: Whole genome sequencing for foodborne pathogen traceback"/>
        </authorList>
    </citation>
    <scope>NUCLEOTIDE SEQUENCE [LARGE SCALE GENOMIC DNA]</scope>
    <source>
        <strain evidence="5">FDA00013282</strain>
    </source>
</reference>
<dbReference type="Proteomes" id="UP000885264">
    <property type="component" value="Unassembled WGS sequence"/>
</dbReference>
<feature type="coiled-coil region" evidence="1">
    <location>
        <begin position="91"/>
        <end position="127"/>
    </location>
</feature>
<feature type="domain" description="Bacterial Ig-like" evidence="4">
    <location>
        <begin position="200"/>
        <end position="293"/>
    </location>
</feature>
<dbReference type="Gene3D" id="2.60.40.10">
    <property type="entry name" value="Immunoglobulins"/>
    <property type="match status" value="10"/>
</dbReference>
<sequence>MENYYVSNNSNVDLTKYGSLADAKISINGSDLVIKFKSNEIHIINGALYSSLNGSGIIVTFSDTAVSGKILLDKVDLQDVNLTHLSQDVINNQHTQNIDKEELEKELAKTKEELKHLAEHVKQEQHSEHSLLQEMHQILQQNAKQQDFSNPQSDVHLKDFDFEYDEQMDNVEQREFMALSDPSSSVSAPPETPSSGNLPSITLGLVDSSDSGVARDNITNDICPVVAGTSQADSLVYISVNGVVVGETTTDASGNFSYIIDRNLPDGSYSIQATTLYPSGAQEKSSINITIDTQVSVPEISLALNNDTGISSVDGVTNINSPALTISNIDPDAASVKATITNDNGELISVSTASENDDGTWSFNVGQQLPDGVYVISVTVTDIAGNSATSAPVDITIDTTISPVTANLLPSDDTGSSSIDGITMYKNVSVTGNAESGSIITIYDSNGILISTTTADNAGHWEVTLNSLPEGSNVFTITSQDAAGNISETVINIDCDTSTFVTNLTITEETNSGALTDLITNNSSPVITANGEVGSSVDVIVNGDKVDTISVGDDGVITYELKSLPDGEYSVQLVTTDVAGNTATSETISVTVDTHISQFSISMSSLTNDTTPALSGKGEAGSTIDVYVNGRHVDELTVDSKGNWSTNLSLGSDGVYSVSVVITDIAGNTETKTASLTLDTHIDIPTIVFPASQDSADPTDMITNVSKPTFSGEGEAGDTITVYVDGKSYATTTVDSQGNWKYAFSNSLSDGGHSIYVVASDAAGNKATSDTISLTIDTVAKINTPTLVSDDGLYNNDNITGNNDPKFKISGEVGETVIIYLDGEPVDTIVLTQSSQNWQYTQPLDDGVHTLQYSVTDIAGNTSISNVSNFTIDTLYDATLLMTSVEGVQVTTNTDVIYVTDNPATISLTGEGEADSKITIYIDGVQVASVVADNSGNWQAAINSGKFPSQENASVQIISEDPGGNTAEVDYTIRVDNEVDSLTLQLDNPIDNTSGAEDSPVAWKSNSESLDFSGTGEAGATISIVIGGVIVASCIVDSNGQWNTESSPVSDGTWSVTIEETDVAGNTMEYTHDIVIDTTPPQTPDIEYSSYINEQGIVVLSGMGEPDSTIYLTDTAGNIIAQATVSDDGSWTLSAKYTSGEDYSLYSVDSFGNQSPAVVVNDSTGTNTYSIDSIDNINHLLITNADAHTVAFSDIPSSANSVDIIWQGKTYALVHDDDDGSWSIPGNVVHDNGVYEVNLAIHYADGSTSYMNEFVVVDIPQVKSASHQDLSHVSDLIPHMVDHPVEHSGGLDKHKLADIFHHTPESHSHSVPAMVTRSEHTALEHTSIDAFTQFMHKMEHHSSISEKITGLNDVFAKNHEGGHRGLSGNHQINIIRHFIAHANNDHILDADEHHHTIHINHHV</sequence>
<evidence type="ECO:0000256" key="1">
    <source>
        <dbReference type="SAM" id="Coils"/>
    </source>
</evidence>
<feature type="domain" description="Bacterial Ig-like" evidence="4">
    <location>
        <begin position="1006"/>
        <end position="1078"/>
    </location>
</feature>
<dbReference type="InterPro" id="IPR044016">
    <property type="entry name" value="Big_13"/>
</dbReference>
<name>A0A403F4R1_SALER</name>
<dbReference type="InterPro" id="IPR013783">
    <property type="entry name" value="Ig-like_fold"/>
</dbReference>
<feature type="compositionally biased region" description="Polar residues" evidence="2">
    <location>
        <begin position="181"/>
        <end position="200"/>
    </location>
</feature>
<proteinExistence type="predicted"/>
<gene>
    <name evidence="5" type="ORF">DTA53_14590</name>
</gene>
<protein>
    <recommendedName>
        <fullName evidence="6">Ig-like domain repeat protein</fullName>
    </recommendedName>
</protein>
<evidence type="ECO:0000256" key="2">
    <source>
        <dbReference type="SAM" id="MobiDB-lite"/>
    </source>
</evidence>
<dbReference type="InterPro" id="IPR041498">
    <property type="entry name" value="Big_6"/>
</dbReference>
<feature type="domain" description="Bacterial Ig-like" evidence="4">
    <location>
        <begin position="605"/>
        <end position="680"/>
    </location>
</feature>
<feature type="region of interest" description="Disordered" evidence="2">
    <location>
        <begin position="180"/>
        <end position="200"/>
    </location>
</feature>
<evidence type="ECO:0008006" key="6">
    <source>
        <dbReference type="Google" id="ProtNLM"/>
    </source>
</evidence>
<dbReference type="NCBIfam" id="NF033510">
    <property type="entry name" value="Ca_tandemer"/>
    <property type="match status" value="7"/>
</dbReference>